<accession>A0A9W7NME3</accession>
<evidence type="ECO:0008006" key="3">
    <source>
        <dbReference type="Google" id="ProtNLM"/>
    </source>
</evidence>
<protein>
    <recommendedName>
        <fullName evidence="3">DUF86 domain-containing protein</fullName>
    </recommendedName>
</protein>
<dbReference type="EMBL" id="QOKW01000003">
    <property type="protein sequence ID" value="KAA0682885.1"/>
    <property type="molecule type" value="Genomic_DNA"/>
</dbReference>
<sequence length="162" mass="18582">MDAKARLFVRNLASAQSIAHRLSQSKSALRHLMPLDAVRMDALSDMERTHFDAFIKRFENLQDMLDSQILRGLMVLEEVELSGKTPRDLSNLLEKWGIIESAAVWREMRDLRNTLAHEYPREPDIQVERLNRAYEAIDVLFGVLDRVRVHVSAKGLADLSSL</sequence>
<gene>
    <name evidence="1" type="ORF">DS843_05605</name>
</gene>
<dbReference type="Proteomes" id="UP000480854">
    <property type="component" value="Unassembled WGS sequence"/>
</dbReference>
<evidence type="ECO:0000313" key="1">
    <source>
        <dbReference type="EMBL" id="KAA0682885.1"/>
    </source>
</evidence>
<comment type="caution">
    <text evidence="1">The sequence shown here is derived from an EMBL/GenBank/DDBJ whole genome shotgun (WGS) entry which is preliminary data.</text>
</comment>
<dbReference type="RefSeq" id="WP_149467904.1">
    <property type="nucleotide sequence ID" value="NZ_QOKW01000003.1"/>
</dbReference>
<dbReference type="AlphaFoldDB" id="A0A9W7NME3"/>
<keyword evidence="2" id="KW-1185">Reference proteome</keyword>
<dbReference type="OrthoDB" id="7558937at2"/>
<name>A0A9W7NME3_9PROT</name>
<dbReference type="Gene3D" id="1.20.120.330">
    <property type="entry name" value="Nucleotidyltransferases domain 2"/>
    <property type="match status" value="1"/>
</dbReference>
<organism evidence="1 2">
    <name type="scientific">Roseomonas genomospecies 6</name>
    <dbReference type="NCBI Taxonomy" id="214106"/>
    <lineage>
        <taxon>Bacteria</taxon>
        <taxon>Pseudomonadati</taxon>
        <taxon>Pseudomonadota</taxon>
        <taxon>Alphaproteobacteria</taxon>
        <taxon>Acetobacterales</taxon>
        <taxon>Roseomonadaceae</taxon>
        <taxon>Roseomonas</taxon>
    </lineage>
</organism>
<reference evidence="1 2" key="1">
    <citation type="submission" date="2018-07" db="EMBL/GenBank/DDBJ databases">
        <title>Genome sequence of Azospirillum sp. ATCC 49961.</title>
        <authorList>
            <person name="Sant'Anna F.H."/>
            <person name="Baldani J.I."/>
            <person name="Zilli J.E."/>
            <person name="Reis V.M."/>
            <person name="Hartmann A."/>
            <person name="Cruz L."/>
            <person name="de Souza E.M."/>
            <person name="de Oliveira Pedrosa F."/>
            <person name="Passaglia L.M.P."/>
        </authorList>
    </citation>
    <scope>NUCLEOTIDE SEQUENCE [LARGE SCALE GENOMIC DNA]</scope>
    <source>
        <strain evidence="1 2">ATCC 49961</strain>
    </source>
</reference>
<dbReference type="SUPFAM" id="SSF81593">
    <property type="entry name" value="Nucleotidyltransferase substrate binding subunit/domain"/>
    <property type="match status" value="1"/>
</dbReference>
<proteinExistence type="predicted"/>
<evidence type="ECO:0000313" key="2">
    <source>
        <dbReference type="Proteomes" id="UP000480854"/>
    </source>
</evidence>